<accession>A0A443SE30</accession>
<dbReference type="GO" id="GO:0061133">
    <property type="term" value="F:endopeptidase activator activity"/>
    <property type="evidence" value="ECO:0007669"/>
    <property type="project" value="TreeGrafter"/>
</dbReference>
<dbReference type="PANTHER" id="PTHR10660:SF2">
    <property type="entry name" value="LD45860P"/>
    <property type="match status" value="1"/>
</dbReference>
<evidence type="ECO:0000256" key="2">
    <source>
        <dbReference type="ARBA" id="ARBA00022942"/>
    </source>
</evidence>
<evidence type="ECO:0000256" key="1">
    <source>
        <dbReference type="ARBA" id="ARBA00005883"/>
    </source>
</evidence>
<dbReference type="Proteomes" id="UP000288716">
    <property type="component" value="Unassembled WGS sequence"/>
</dbReference>
<keyword evidence="6" id="KW-1185">Reference proteome</keyword>
<protein>
    <submittedName>
        <fullName evidence="5">Proteasome activator complex subunit 3-like protein</fullName>
    </submittedName>
</protein>
<organism evidence="5 6">
    <name type="scientific">Leptotrombidium deliense</name>
    <dbReference type="NCBI Taxonomy" id="299467"/>
    <lineage>
        <taxon>Eukaryota</taxon>
        <taxon>Metazoa</taxon>
        <taxon>Ecdysozoa</taxon>
        <taxon>Arthropoda</taxon>
        <taxon>Chelicerata</taxon>
        <taxon>Arachnida</taxon>
        <taxon>Acari</taxon>
        <taxon>Acariformes</taxon>
        <taxon>Trombidiformes</taxon>
        <taxon>Prostigmata</taxon>
        <taxon>Anystina</taxon>
        <taxon>Parasitengona</taxon>
        <taxon>Trombiculoidea</taxon>
        <taxon>Trombiculidae</taxon>
        <taxon>Leptotrombidium</taxon>
    </lineage>
</organism>
<feature type="domain" description="Proteasome activator PA28 C-terminal" evidence="4">
    <location>
        <begin position="93"/>
        <end position="234"/>
    </location>
</feature>
<gene>
    <name evidence="5" type="ORF">B4U80_05879</name>
</gene>
<dbReference type="VEuPathDB" id="VectorBase:LDEU006264"/>
<dbReference type="SUPFAM" id="SSF47216">
    <property type="entry name" value="Proteasome activator"/>
    <property type="match status" value="1"/>
</dbReference>
<evidence type="ECO:0000259" key="3">
    <source>
        <dbReference type="Pfam" id="PF02251"/>
    </source>
</evidence>
<evidence type="ECO:0000313" key="6">
    <source>
        <dbReference type="Proteomes" id="UP000288716"/>
    </source>
</evidence>
<evidence type="ECO:0000259" key="4">
    <source>
        <dbReference type="Pfam" id="PF02252"/>
    </source>
</evidence>
<dbReference type="GO" id="GO:0005654">
    <property type="term" value="C:nucleoplasm"/>
    <property type="evidence" value="ECO:0007669"/>
    <property type="project" value="TreeGrafter"/>
</dbReference>
<dbReference type="GO" id="GO:0008537">
    <property type="term" value="C:proteasome activator complex"/>
    <property type="evidence" value="ECO:0007669"/>
    <property type="project" value="InterPro"/>
</dbReference>
<sequence length="237" mass="27548">MSEFTEKLIKEAEDLVLNKFPKIIIELNELMEDESLNVKSMKEIKSDVNIPIPKAPTFNNDHKEPNLKKRKVDDCDGEIMGTHVYVLPNGVSPSNNKLTKLIELVKPRIRQLVEDTNMLKMWILFLIPRIEDGNNFGVSIQEETLGEIRAVESESAAYFDQISRYFMSRGKVITKIAKYPHVEDFRKTLEEIDEKEYVSLRLVVAELRNHYATLYDMVTKNLEKIRRPRNSNAEAMF</sequence>
<dbReference type="EMBL" id="NCKV01003392">
    <property type="protein sequence ID" value="RWS25776.1"/>
    <property type="molecule type" value="Genomic_DNA"/>
</dbReference>
<dbReference type="Gene3D" id="1.20.5.120">
    <property type="entry name" value="Proteasome activator pa28, N-terminal domain"/>
    <property type="match status" value="1"/>
</dbReference>
<dbReference type="GO" id="GO:0005737">
    <property type="term" value="C:cytoplasm"/>
    <property type="evidence" value="ECO:0007669"/>
    <property type="project" value="TreeGrafter"/>
</dbReference>
<dbReference type="Gene3D" id="1.20.120.180">
    <property type="entry name" value="Proteasome activator pa28, C-terminal domain"/>
    <property type="match status" value="1"/>
</dbReference>
<dbReference type="InterPro" id="IPR036252">
    <property type="entry name" value="Proteasome_activ_sf"/>
</dbReference>
<keyword evidence="2 5" id="KW-0647">Proteasome</keyword>
<comment type="similarity">
    <text evidence="1">Belongs to the PA28 family.</text>
</comment>
<reference evidence="5 6" key="1">
    <citation type="journal article" date="2018" name="Gigascience">
        <title>Genomes of trombidid mites reveal novel predicted allergens and laterally-transferred genes associated with secondary metabolism.</title>
        <authorList>
            <person name="Dong X."/>
            <person name="Chaisiri K."/>
            <person name="Xia D."/>
            <person name="Armstrong S.D."/>
            <person name="Fang Y."/>
            <person name="Donnelly M.J."/>
            <person name="Kadowaki T."/>
            <person name="McGarry J.W."/>
            <person name="Darby A.C."/>
            <person name="Makepeace B.L."/>
        </authorList>
    </citation>
    <scope>NUCLEOTIDE SEQUENCE [LARGE SCALE GENOMIC DNA]</scope>
    <source>
        <strain evidence="5">UoL-UT</strain>
    </source>
</reference>
<comment type="caution">
    <text evidence="5">The sequence shown here is derived from an EMBL/GenBank/DDBJ whole genome shotgun (WGS) entry which is preliminary data.</text>
</comment>
<dbReference type="AlphaFoldDB" id="A0A443SE30"/>
<dbReference type="Pfam" id="PF02251">
    <property type="entry name" value="PA28_N"/>
    <property type="match status" value="1"/>
</dbReference>
<feature type="domain" description="Proteasome activator PA28 N-terminal" evidence="3">
    <location>
        <begin position="2"/>
        <end position="54"/>
    </location>
</feature>
<dbReference type="PANTHER" id="PTHR10660">
    <property type="entry name" value="PROTEASOME REGULATOR PA28"/>
    <property type="match status" value="1"/>
</dbReference>
<dbReference type="InterPro" id="IPR036996">
    <property type="entry name" value="PA28_N_sf"/>
</dbReference>
<dbReference type="InterPro" id="IPR003186">
    <property type="entry name" value="PA28_C"/>
</dbReference>
<dbReference type="STRING" id="299467.A0A443SE30"/>
<evidence type="ECO:0000313" key="5">
    <source>
        <dbReference type="EMBL" id="RWS25776.1"/>
    </source>
</evidence>
<name>A0A443SE30_9ACAR</name>
<dbReference type="Pfam" id="PF02252">
    <property type="entry name" value="PA28_C"/>
    <property type="match status" value="1"/>
</dbReference>
<dbReference type="InterPro" id="IPR003185">
    <property type="entry name" value="Proteasome_activ_PA28_N"/>
</dbReference>
<proteinExistence type="inferred from homology"/>
<dbReference type="GO" id="GO:0061136">
    <property type="term" value="P:regulation of proteasomal protein catabolic process"/>
    <property type="evidence" value="ECO:0007669"/>
    <property type="project" value="TreeGrafter"/>
</dbReference>
<dbReference type="InterPro" id="IPR036997">
    <property type="entry name" value="PA28_C_sf"/>
</dbReference>
<dbReference type="FunFam" id="1.20.120.180:FF:000001">
    <property type="entry name" value="Proteasome activator complex subunit 3"/>
    <property type="match status" value="1"/>
</dbReference>
<dbReference type="OrthoDB" id="6591885at2759"/>
<dbReference type="GO" id="GO:2000045">
    <property type="term" value="P:regulation of G1/S transition of mitotic cell cycle"/>
    <property type="evidence" value="ECO:0007669"/>
    <property type="project" value="TreeGrafter"/>
</dbReference>
<dbReference type="InterPro" id="IPR009077">
    <property type="entry name" value="Proteasome_activ_PA28"/>
</dbReference>